<dbReference type="PANTHER" id="PTHR36729:SF2">
    <property type="entry name" value="EXPRESSED PROTEIN"/>
    <property type="match status" value="1"/>
</dbReference>
<dbReference type="PANTHER" id="PTHR36729">
    <property type="entry name" value="EXPRESSED PROTEIN"/>
    <property type="match status" value="1"/>
</dbReference>
<comment type="caution">
    <text evidence="3">The sequence shown here is derived from an EMBL/GenBank/DDBJ whole genome shotgun (WGS) entry which is preliminary data.</text>
</comment>
<dbReference type="AlphaFoldDB" id="A0ABD3SV26"/>
<name>A0ABD3SV26_9LAMI</name>
<evidence type="ECO:0000256" key="1">
    <source>
        <dbReference type="SAM" id="MobiDB-lite"/>
    </source>
</evidence>
<dbReference type="EMBL" id="JBJXBP010000005">
    <property type="protein sequence ID" value="KAL3828241.1"/>
    <property type="molecule type" value="Genomic_DNA"/>
</dbReference>
<evidence type="ECO:0000313" key="3">
    <source>
        <dbReference type="EMBL" id="KAL3828241.1"/>
    </source>
</evidence>
<evidence type="ECO:0000313" key="4">
    <source>
        <dbReference type="Proteomes" id="UP001634393"/>
    </source>
</evidence>
<gene>
    <name evidence="3" type="ORF">ACJIZ3_017043</name>
</gene>
<dbReference type="InterPro" id="IPR056636">
    <property type="entry name" value="DUF7734"/>
</dbReference>
<evidence type="ECO:0000259" key="2">
    <source>
        <dbReference type="Pfam" id="PF24869"/>
    </source>
</evidence>
<feature type="region of interest" description="Disordered" evidence="1">
    <location>
        <begin position="23"/>
        <end position="47"/>
    </location>
</feature>
<feature type="domain" description="DUF7734" evidence="2">
    <location>
        <begin position="81"/>
        <end position="168"/>
    </location>
</feature>
<organism evidence="3 4">
    <name type="scientific">Penstemon smallii</name>
    <dbReference type="NCBI Taxonomy" id="265156"/>
    <lineage>
        <taxon>Eukaryota</taxon>
        <taxon>Viridiplantae</taxon>
        <taxon>Streptophyta</taxon>
        <taxon>Embryophyta</taxon>
        <taxon>Tracheophyta</taxon>
        <taxon>Spermatophyta</taxon>
        <taxon>Magnoliopsida</taxon>
        <taxon>eudicotyledons</taxon>
        <taxon>Gunneridae</taxon>
        <taxon>Pentapetalae</taxon>
        <taxon>asterids</taxon>
        <taxon>lamiids</taxon>
        <taxon>Lamiales</taxon>
        <taxon>Plantaginaceae</taxon>
        <taxon>Cheloneae</taxon>
        <taxon>Penstemon</taxon>
    </lineage>
</organism>
<dbReference type="Pfam" id="PF24869">
    <property type="entry name" value="DUF7734"/>
    <property type="match status" value="1"/>
</dbReference>
<keyword evidence="4" id="KW-1185">Reference proteome</keyword>
<proteinExistence type="predicted"/>
<accession>A0ABD3SV26</accession>
<sequence>MEFTLHANAIPSFLHQFSQPLITPHSHSHSHSHGAPPPISLSTSTAPPVLGKQCRARRRIRYDEEEEEEEEEEYGYNEEIQLLEIYTESMKDEVLFVQAMVDDQNVEILIFKGFSSCLSYKTSPDPTRSVVPKKAVIKSIDRIRGPFDPSNIQYIQKGLTFDSFKNRLKSQF</sequence>
<dbReference type="Proteomes" id="UP001634393">
    <property type="component" value="Unassembled WGS sequence"/>
</dbReference>
<protein>
    <recommendedName>
        <fullName evidence="2">DUF7734 domain-containing protein</fullName>
    </recommendedName>
</protein>
<reference evidence="3 4" key="1">
    <citation type="submission" date="2024-12" db="EMBL/GenBank/DDBJ databases">
        <title>The unique morphological basis and parallel evolutionary history of personate flowers in Penstemon.</title>
        <authorList>
            <person name="Depatie T.H."/>
            <person name="Wessinger C.A."/>
        </authorList>
    </citation>
    <scope>NUCLEOTIDE SEQUENCE [LARGE SCALE GENOMIC DNA]</scope>
    <source>
        <strain evidence="3">WTNN_2</strain>
        <tissue evidence="3">Leaf</tissue>
    </source>
</reference>